<protein>
    <recommendedName>
        <fullName evidence="2">Capsid protein</fullName>
    </recommendedName>
</protein>
<sequence length="261" mass="29993">MARTRRYRKRRRPAFTKRQAKAVVALAQRPIETKVFINNLSFGEYHYTTPALGPYSVPTHQGGFYYNPIGSLPTDVRLVSSVDPSQPNSAVVGDEIILRGLKIEGYALVTGTRNYTLRLSLISGPPYGNQSTWPVFPLNNPSPYRIQSGDNIYAENTIYGDATQIPFNRNKFTVLRTKTYKLGYMDGTDTRKFKMYYRMNQRKVSEAQPDDADSQRKRLGWVKGKNYYWVFEWFNAAQNVAFSATDNLSVRMQCNTYWKDA</sequence>
<reference evidence="1" key="1">
    <citation type="submission" date="2020-10" db="EMBL/GenBank/DDBJ databases">
        <title>CRESS DNA virus dark matter in the feces of wild birds.</title>
        <authorList>
            <person name="Yang S."/>
            <person name="Zhang W."/>
        </authorList>
    </citation>
    <scope>NUCLEOTIDE SEQUENCE</scope>
    <source>
        <strain evidence="1">Fmg67gen3</strain>
    </source>
</reference>
<organism evidence="1">
    <name type="scientific">Phoenicopteridae CRESS-DNA-virus sp</name>
    <dbReference type="NCBI Taxonomy" id="2815051"/>
    <lineage>
        <taxon>Viruses</taxon>
        <taxon>Monodnaviria</taxon>
        <taxon>Shotokuvirae</taxon>
        <taxon>Cressdnaviricota</taxon>
    </lineage>
</organism>
<accession>A0A8A4XCZ1</accession>
<evidence type="ECO:0008006" key="2">
    <source>
        <dbReference type="Google" id="ProtNLM"/>
    </source>
</evidence>
<evidence type="ECO:0000313" key="1">
    <source>
        <dbReference type="EMBL" id="QTE03539.1"/>
    </source>
</evidence>
<name>A0A8A4XCZ1_9VIRU</name>
<dbReference type="EMBL" id="MW182861">
    <property type="protein sequence ID" value="QTE03539.1"/>
    <property type="molecule type" value="Genomic_DNA"/>
</dbReference>
<proteinExistence type="predicted"/>